<organism evidence="1 2">
    <name type="scientific">Flavobacterium arundinis</name>
    <dbReference type="NCBI Taxonomy" id="3139143"/>
    <lineage>
        <taxon>Bacteria</taxon>
        <taxon>Pseudomonadati</taxon>
        <taxon>Bacteroidota</taxon>
        <taxon>Flavobacteriia</taxon>
        <taxon>Flavobacteriales</taxon>
        <taxon>Flavobacteriaceae</taxon>
        <taxon>Flavobacterium</taxon>
    </lineage>
</organism>
<name>A0ABU9HWA3_9FLAO</name>
<dbReference type="Proteomes" id="UP001464555">
    <property type="component" value="Unassembled WGS sequence"/>
</dbReference>
<gene>
    <name evidence="1" type="ORF">AAEO56_07380</name>
</gene>
<evidence type="ECO:0000313" key="1">
    <source>
        <dbReference type="EMBL" id="MEL1244074.1"/>
    </source>
</evidence>
<keyword evidence="2" id="KW-1185">Reference proteome</keyword>
<dbReference type="RefSeq" id="WP_341696386.1">
    <property type="nucleotide sequence ID" value="NZ_JBBYHR010000003.1"/>
</dbReference>
<evidence type="ECO:0008006" key="3">
    <source>
        <dbReference type="Google" id="ProtNLM"/>
    </source>
</evidence>
<comment type="caution">
    <text evidence="1">The sequence shown here is derived from an EMBL/GenBank/DDBJ whole genome shotgun (WGS) entry which is preliminary data.</text>
</comment>
<sequence>MSKTLLLLLFSAFSFGQKMPVADLQIKIAPGATEELMYGFADGDRIIFTIEADGSVINEVTVTEYPAALKYKGQNVKEEKKEFTVQGNSVYVFRFANTTKGKRNCNVTIQRVPKRSENKNFNTAVKWVKVQDTVWNSVTKDVMTGYDTLYVQKTRRVIALEKKYEEMIFDKSQRVNAKTSLGDTKASVSFSLPVNTITKDETKKVVAWAYWVGVGKESNEFWNQNRKMIAGAVQGVATYFTTPLGGIAAGAITNLMMPVNGEDVEYALVNEQNNKLFLQDRPYKSFDSGKGIAGYKRITETDKLQGKFVIALANDNFVQPLDVNVKVSAIIEHIKYKDEKYTDKSIAPRYEKKIMREPSIVMREIPVPYGK</sequence>
<proteinExistence type="predicted"/>
<reference evidence="1 2" key="1">
    <citation type="submission" date="2024-04" db="EMBL/GenBank/DDBJ databases">
        <title>Flavobacterium sp. DGU11 16S ribosomal RNA gene Genome sequencing and assembly.</title>
        <authorList>
            <person name="Park S."/>
        </authorList>
    </citation>
    <scope>NUCLEOTIDE SEQUENCE [LARGE SCALE GENOMIC DNA]</scope>
    <source>
        <strain evidence="1 2">DGU11</strain>
    </source>
</reference>
<protein>
    <recommendedName>
        <fullName evidence="3">DUF4861 domain-containing protein</fullName>
    </recommendedName>
</protein>
<evidence type="ECO:0000313" key="2">
    <source>
        <dbReference type="Proteomes" id="UP001464555"/>
    </source>
</evidence>
<accession>A0ABU9HWA3</accession>
<dbReference type="EMBL" id="JBBYHR010000003">
    <property type="protein sequence ID" value="MEL1244074.1"/>
    <property type="molecule type" value="Genomic_DNA"/>
</dbReference>